<dbReference type="EMBL" id="JAEHFQ010000006">
    <property type="protein sequence ID" value="MBM0633969.1"/>
    <property type="molecule type" value="Genomic_DNA"/>
</dbReference>
<accession>A0A8I1LQS3</accession>
<comment type="caution">
    <text evidence="1">The sequence shown here is derived from an EMBL/GenBank/DDBJ whole genome shotgun (WGS) entry which is preliminary data.</text>
</comment>
<dbReference type="Proteomes" id="UP000650605">
    <property type="component" value="Unassembled WGS sequence"/>
</dbReference>
<dbReference type="RefSeq" id="WP_161626964.1">
    <property type="nucleotide sequence ID" value="NZ_ALJV01000046.1"/>
</dbReference>
<organism evidence="1 2">
    <name type="scientific">Paenibacillus polymyxa</name>
    <name type="common">Bacillus polymyxa</name>
    <dbReference type="NCBI Taxonomy" id="1406"/>
    <lineage>
        <taxon>Bacteria</taxon>
        <taxon>Bacillati</taxon>
        <taxon>Bacillota</taxon>
        <taxon>Bacilli</taxon>
        <taxon>Bacillales</taxon>
        <taxon>Paenibacillaceae</taxon>
        <taxon>Paenibacillus</taxon>
    </lineage>
</organism>
<dbReference type="AlphaFoldDB" id="A0A8I1LQS3"/>
<proteinExistence type="predicted"/>
<sequence>MTGLDRKIREEGAEDLSTDTVMRVTGKAPVSFQQFAQRHAGIWMRELDSTMTF</sequence>
<gene>
    <name evidence="1" type="ORF">JDW19_12655</name>
</gene>
<evidence type="ECO:0000313" key="1">
    <source>
        <dbReference type="EMBL" id="MBM0633969.1"/>
    </source>
</evidence>
<evidence type="ECO:0000313" key="2">
    <source>
        <dbReference type="Proteomes" id="UP000650605"/>
    </source>
</evidence>
<name>A0A8I1LQS3_PAEPO</name>
<protein>
    <submittedName>
        <fullName evidence="1">Uncharacterized protein</fullName>
    </submittedName>
</protein>
<reference evidence="1" key="1">
    <citation type="submission" date="2020-12" db="EMBL/GenBank/DDBJ databases">
        <title>Paenibacillus polymyxa LMG 27872: a double-edged sword.</title>
        <authorList>
            <person name="Langendries S."/>
            <person name="Garcia Mendez S."/>
            <person name="Beirinckx S."/>
            <person name="Viaene T."/>
            <person name="Baeyen S."/>
            <person name="Goeminne G."/>
            <person name="Willems A."/>
            <person name="Debode J."/>
            <person name="Goormachtig S."/>
        </authorList>
    </citation>
    <scope>NUCLEOTIDE SEQUENCE</scope>
    <source>
        <strain evidence="1">LMG 27872</strain>
    </source>
</reference>